<sequence length="264" mass="28932">MNSANVTGLFTQGLLMHFPRRLLLCATLLPAFALAAEPHASWSYDGANGPKNWGSLQAEFSGCKLGHEQSPIDIRATSKSTLPALNFSYAPTPLHIIDNGHTVQVNYAPGSKLSIDGHEYQLLQFHFHTPSEESIKGHRYPLVAHLVHRDADGKLAVVAVLFKRGKANPLVQTVWQSIPKEKEVQQDPDGVTLDLSQLLPAAHGYYNFAGSLTTPPCSEGVNWYVLKTPVELSAAQLRRFTSLYPHNARPLQPLLGRAVLESAD</sequence>
<evidence type="ECO:0000313" key="9">
    <source>
        <dbReference type="EMBL" id="MTV36008.1"/>
    </source>
</evidence>
<dbReference type="InterPro" id="IPR023561">
    <property type="entry name" value="Carbonic_anhydrase_a-class"/>
</dbReference>
<evidence type="ECO:0000256" key="1">
    <source>
        <dbReference type="ARBA" id="ARBA00010718"/>
    </source>
</evidence>
<dbReference type="Proteomes" id="UP000475582">
    <property type="component" value="Unassembled WGS sequence"/>
</dbReference>
<dbReference type="InterPro" id="IPR041891">
    <property type="entry name" value="Alpha_CA_prokaryot-like"/>
</dbReference>
<keyword evidence="7" id="KW-0732">Signal</keyword>
<feature type="chain" id="PRO_5026782209" description="carbonic anhydrase" evidence="7">
    <location>
        <begin position="36"/>
        <end position="264"/>
    </location>
</feature>
<dbReference type="CDD" id="cd03124">
    <property type="entry name" value="alpha_CA_prokaryotic_like"/>
    <property type="match status" value="1"/>
</dbReference>
<gene>
    <name evidence="9" type="ORF">GM676_00225</name>
</gene>
<dbReference type="Pfam" id="PF00194">
    <property type="entry name" value="Carb_anhydrase"/>
    <property type="match status" value="1"/>
</dbReference>
<dbReference type="EC" id="4.2.1.1" evidence="2"/>
<dbReference type="InterPro" id="IPR001148">
    <property type="entry name" value="CA_dom"/>
</dbReference>
<dbReference type="GO" id="GO:0008270">
    <property type="term" value="F:zinc ion binding"/>
    <property type="evidence" value="ECO:0007669"/>
    <property type="project" value="InterPro"/>
</dbReference>
<keyword evidence="4" id="KW-0862">Zinc</keyword>
<evidence type="ECO:0000256" key="2">
    <source>
        <dbReference type="ARBA" id="ARBA00012925"/>
    </source>
</evidence>
<proteinExistence type="inferred from homology"/>
<keyword evidence="10" id="KW-1185">Reference proteome</keyword>
<dbReference type="SMART" id="SM01057">
    <property type="entry name" value="Carb_anhydrase"/>
    <property type="match status" value="1"/>
</dbReference>
<evidence type="ECO:0000259" key="8">
    <source>
        <dbReference type="PROSITE" id="PS51144"/>
    </source>
</evidence>
<dbReference type="InterPro" id="IPR036398">
    <property type="entry name" value="CA_dom_sf"/>
</dbReference>
<evidence type="ECO:0000256" key="5">
    <source>
        <dbReference type="ARBA" id="ARBA00023239"/>
    </source>
</evidence>
<reference evidence="9 10" key="1">
    <citation type="submission" date="2019-11" db="EMBL/GenBank/DDBJ databases">
        <title>Type strains purchased from KCTC, JCM and DSMZ.</title>
        <authorList>
            <person name="Lu H."/>
        </authorList>
    </citation>
    <scope>NUCLEOTIDE SEQUENCE [LARGE SCALE GENOMIC DNA]</scope>
    <source>
        <strain evidence="9 10">KCTC 22382</strain>
    </source>
</reference>
<dbReference type="PANTHER" id="PTHR18952:SF265">
    <property type="entry name" value="CARBONIC ANHYDRASE"/>
    <property type="match status" value="1"/>
</dbReference>
<dbReference type="PROSITE" id="PS51144">
    <property type="entry name" value="ALPHA_CA_2"/>
    <property type="match status" value="1"/>
</dbReference>
<protein>
    <recommendedName>
        <fullName evidence="2">carbonic anhydrase</fullName>
        <ecNumber evidence="2">4.2.1.1</ecNumber>
    </recommendedName>
</protein>
<dbReference type="PANTHER" id="PTHR18952">
    <property type="entry name" value="CARBONIC ANHYDRASE"/>
    <property type="match status" value="1"/>
</dbReference>
<comment type="caution">
    <text evidence="9">The sequence shown here is derived from an EMBL/GenBank/DDBJ whole genome shotgun (WGS) entry which is preliminary data.</text>
</comment>
<dbReference type="OrthoDB" id="5327615at2"/>
<keyword evidence="5" id="KW-0456">Lyase</keyword>
<comment type="similarity">
    <text evidence="1">Belongs to the alpha-carbonic anhydrase family.</text>
</comment>
<keyword evidence="3" id="KW-0479">Metal-binding</keyword>
<evidence type="ECO:0000256" key="6">
    <source>
        <dbReference type="ARBA" id="ARBA00048348"/>
    </source>
</evidence>
<evidence type="ECO:0000256" key="4">
    <source>
        <dbReference type="ARBA" id="ARBA00022833"/>
    </source>
</evidence>
<feature type="signal peptide" evidence="7">
    <location>
        <begin position="1"/>
        <end position="35"/>
    </location>
</feature>
<accession>A0A6L6PAK6</accession>
<evidence type="ECO:0000313" key="10">
    <source>
        <dbReference type="Proteomes" id="UP000475582"/>
    </source>
</evidence>
<evidence type="ECO:0000256" key="3">
    <source>
        <dbReference type="ARBA" id="ARBA00022723"/>
    </source>
</evidence>
<organism evidence="9 10">
    <name type="scientific">Duganella radicis</name>
    <dbReference type="NCBI Taxonomy" id="551988"/>
    <lineage>
        <taxon>Bacteria</taxon>
        <taxon>Pseudomonadati</taxon>
        <taxon>Pseudomonadota</taxon>
        <taxon>Betaproteobacteria</taxon>
        <taxon>Burkholderiales</taxon>
        <taxon>Oxalobacteraceae</taxon>
        <taxon>Telluria group</taxon>
        <taxon>Duganella</taxon>
    </lineage>
</organism>
<dbReference type="EMBL" id="WNKY01000001">
    <property type="protein sequence ID" value="MTV36008.1"/>
    <property type="molecule type" value="Genomic_DNA"/>
</dbReference>
<dbReference type="AlphaFoldDB" id="A0A6L6PAK6"/>
<name>A0A6L6PAK6_9BURK</name>
<dbReference type="SUPFAM" id="SSF51069">
    <property type="entry name" value="Carbonic anhydrase"/>
    <property type="match status" value="1"/>
</dbReference>
<dbReference type="GO" id="GO:0004089">
    <property type="term" value="F:carbonate dehydratase activity"/>
    <property type="evidence" value="ECO:0007669"/>
    <property type="project" value="UniProtKB-EC"/>
</dbReference>
<comment type="catalytic activity">
    <reaction evidence="6">
        <text>hydrogencarbonate + H(+) = CO2 + H2O</text>
        <dbReference type="Rhea" id="RHEA:10748"/>
        <dbReference type="ChEBI" id="CHEBI:15377"/>
        <dbReference type="ChEBI" id="CHEBI:15378"/>
        <dbReference type="ChEBI" id="CHEBI:16526"/>
        <dbReference type="ChEBI" id="CHEBI:17544"/>
        <dbReference type="EC" id="4.2.1.1"/>
    </reaction>
</comment>
<dbReference type="Gene3D" id="3.10.200.10">
    <property type="entry name" value="Alpha carbonic anhydrase"/>
    <property type="match status" value="1"/>
</dbReference>
<evidence type="ECO:0000256" key="7">
    <source>
        <dbReference type="SAM" id="SignalP"/>
    </source>
</evidence>
<feature type="domain" description="Alpha-carbonic anhydrase" evidence="8">
    <location>
        <begin position="40"/>
        <end position="263"/>
    </location>
</feature>